<organism evidence="2 3">
    <name type="scientific">Beggiatoa alba B18LD</name>
    <dbReference type="NCBI Taxonomy" id="395493"/>
    <lineage>
        <taxon>Bacteria</taxon>
        <taxon>Pseudomonadati</taxon>
        <taxon>Pseudomonadota</taxon>
        <taxon>Gammaproteobacteria</taxon>
        <taxon>Thiotrichales</taxon>
        <taxon>Thiotrichaceae</taxon>
        <taxon>Beggiatoa</taxon>
    </lineage>
</organism>
<dbReference type="SUPFAM" id="SSF88723">
    <property type="entry name" value="PIN domain-like"/>
    <property type="match status" value="1"/>
</dbReference>
<dbReference type="Pfam" id="PF01850">
    <property type="entry name" value="PIN"/>
    <property type="match status" value="1"/>
</dbReference>
<dbReference type="InterPro" id="IPR029060">
    <property type="entry name" value="PIN-like_dom_sf"/>
</dbReference>
<dbReference type="Gene3D" id="3.40.50.1010">
    <property type="entry name" value="5'-nuclease"/>
    <property type="match status" value="1"/>
</dbReference>
<dbReference type="RefSeq" id="WP_002684243.1">
    <property type="nucleotide sequence ID" value="NZ_JH600070.1"/>
</dbReference>
<dbReference type="OrthoDB" id="9792015at2"/>
<dbReference type="HOGENOM" id="CLU_128080_1_0_6"/>
<dbReference type="InterPro" id="IPR002716">
    <property type="entry name" value="PIN_dom"/>
</dbReference>
<sequence length="139" mass="16394">MSDKVFFDTNLLIYLYSVDEPEKQQLVIEQIQTTENRWISTQVLNELSNTLYKKFKLECDDISHVLTELVDTFQVAVVQPTTIMQALEMVKRYHYSYYDSLIIATALEKSCNALYSEDMQHQQVIEQTLIILNPFKLRF</sequence>
<dbReference type="AlphaFoldDB" id="I3CE45"/>
<dbReference type="EMBL" id="JH600070">
    <property type="protein sequence ID" value="EIJ41888.1"/>
    <property type="molecule type" value="Genomic_DNA"/>
</dbReference>
<proteinExistence type="predicted"/>
<keyword evidence="3" id="KW-1185">Reference proteome</keyword>
<dbReference type="STRING" id="395493.BegalDRAFT_0984"/>
<reference evidence="2 3" key="1">
    <citation type="submission" date="2011-11" db="EMBL/GenBank/DDBJ databases">
        <title>Improved High-Quality Draft sequence of Beggiatoa alba B18lD.</title>
        <authorList>
            <consortium name="US DOE Joint Genome Institute"/>
            <person name="Lucas S."/>
            <person name="Han J."/>
            <person name="Lapidus A."/>
            <person name="Cheng J.-F."/>
            <person name="Goodwin L."/>
            <person name="Pitluck S."/>
            <person name="Peters L."/>
            <person name="Mikhailova N."/>
            <person name="Held B."/>
            <person name="Detter J.C."/>
            <person name="Han C."/>
            <person name="Tapia R."/>
            <person name="Land M."/>
            <person name="Hauser L."/>
            <person name="Kyrpides N."/>
            <person name="Ivanova N."/>
            <person name="Pagani I."/>
            <person name="Samuel K."/>
            <person name="Teske A."/>
            <person name="Mueller J."/>
            <person name="Woyke T."/>
        </authorList>
    </citation>
    <scope>NUCLEOTIDE SEQUENCE [LARGE SCALE GENOMIC DNA]</scope>
    <source>
        <strain evidence="2 3">B18LD</strain>
    </source>
</reference>
<dbReference type="Proteomes" id="UP000005744">
    <property type="component" value="Unassembled WGS sequence"/>
</dbReference>
<name>I3CE45_9GAMM</name>
<dbReference type="eggNOG" id="COG5573">
    <property type="taxonomic scope" value="Bacteria"/>
</dbReference>
<gene>
    <name evidence="2" type="ORF">BegalDRAFT_0984</name>
</gene>
<accession>I3CE45</accession>
<evidence type="ECO:0000259" key="1">
    <source>
        <dbReference type="Pfam" id="PF01850"/>
    </source>
</evidence>
<evidence type="ECO:0000313" key="2">
    <source>
        <dbReference type="EMBL" id="EIJ41888.1"/>
    </source>
</evidence>
<dbReference type="CDD" id="cd18692">
    <property type="entry name" value="PIN_VapC-like"/>
    <property type="match status" value="1"/>
</dbReference>
<protein>
    <submittedName>
        <fullName evidence="2">Putative nucleic-acid-binding protein</fullName>
    </submittedName>
</protein>
<feature type="domain" description="PIN" evidence="1">
    <location>
        <begin position="5"/>
        <end position="123"/>
    </location>
</feature>
<evidence type="ECO:0000313" key="3">
    <source>
        <dbReference type="Proteomes" id="UP000005744"/>
    </source>
</evidence>